<dbReference type="AlphaFoldDB" id="A0A0A9FG04"/>
<evidence type="ECO:0000313" key="1">
    <source>
        <dbReference type="EMBL" id="JAE10129.1"/>
    </source>
</evidence>
<sequence length="26" mass="3108">MTVPSRRDRCMTLILVLNPTRWAYTL</sequence>
<protein>
    <submittedName>
        <fullName evidence="1">Uncharacterized protein</fullName>
    </submittedName>
</protein>
<accession>A0A0A9FG04</accession>
<proteinExistence type="predicted"/>
<reference evidence="1" key="1">
    <citation type="submission" date="2014-09" db="EMBL/GenBank/DDBJ databases">
        <authorList>
            <person name="Magalhaes I.L.F."/>
            <person name="Oliveira U."/>
            <person name="Santos F.R."/>
            <person name="Vidigal T.H.D.A."/>
            <person name="Brescovit A.D."/>
            <person name="Santos A.J."/>
        </authorList>
    </citation>
    <scope>NUCLEOTIDE SEQUENCE</scope>
    <source>
        <tissue evidence="1">Shoot tissue taken approximately 20 cm above the soil surface</tissue>
    </source>
</reference>
<reference evidence="1" key="2">
    <citation type="journal article" date="2015" name="Data Brief">
        <title>Shoot transcriptome of the giant reed, Arundo donax.</title>
        <authorList>
            <person name="Barrero R.A."/>
            <person name="Guerrero F.D."/>
            <person name="Moolhuijzen P."/>
            <person name="Goolsby J.A."/>
            <person name="Tidwell J."/>
            <person name="Bellgard S.E."/>
            <person name="Bellgard M.I."/>
        </authorList>
    </citation>
    <scope>NUCLEOTIDE SEQUENCE</scope>
    <source>
        <tissue evidence="1">Shoot tissue taken approximately 20 cm above the soil surface</tissue>
    </source>
</reference>
<name>A0A0A9FG04_ARUDO</name>
<organism evidence="1">
    <name type="scientific">Arundo donax</name>
    <name type="common">Giant reed</name>
    <name type="synonym">Donax arundinaceus</name>
    <dbReference type="NCBI Taxonomy" id="35708"/>
    <lineage>
        <taxon>Eukaryota</taxon>
        <taxon>Viridiplantae</taxon>
        <taxon>Streptophyta</taxon>
        <taxon>Embryophyta</taxon>
        <taxon>Tracheophyta</taxon>
        <taxon>Spermatophyta</taxon>
        <taxon>Magnoliopsida</taxon>
        <taxon>Liliopsida</taxon>
        <taxon>Poales</taxon>
        <taxon>Poaceae</taxon>
        <taxon>PACMAD clade</taxon>
        <taxon>Arundinoideae</taxon>
        <taxon>Arundineae</taxon>
        <taxon>Arundo</taxon>
    </lineage>
</organism>
<dbReference type="EMBL" id="GBRH01187767">
    <property type="protein sequence ID" value="JAE10129.1"/>
    <property type="molecule type" value="Transcribed_RNA"/>
</dbReference>